<evidence type="ECO:0000256" key="2">
    <source>
        <dbReference type="ARBA" id="ARBA00022963"/>
    </source>
</evidence>
<dbReference type="InterPro" id="IPR050301">
    <property type="entry name" value="NTE"/>
</dbReference>
<evidence type="ECO:0000256" key="4">
    <source>
        <dbReference type="PROSITE-ProRule" id="PRU01161"/>
    </source>
</evidence>
<dbReference type="AlphaFoldDB" id="A0A4R0PIT9"/>
<dbReference type="InterPro" id="IPR002641">
    <property type="entry name" value="PNPLA_dom"/>
</dbReference>
<dbReference type="GO" id="GO:0016787">
    <property type="term" value="F:hydrolase activity"/>
    <property type="evidence" value="ECO:0007669"/>
    <property type="project" value="UniProtKB-UniRule"/>
</dbReference>
<evidence type="ECO:0000256" key="1">
    <source>
        <dbReference type="ARBA" id="ARBA00022801"/>
    </source>
</evidence>
<feature type="short sequence motif" description="GXSXG" evidence="4">
    <location>
        <begin position="54"/>
        <end position="58"/>
    </location>
</feature>
<organism evidence="6 7">
    <name type="scientific">Oricola cellulosilytica</name>
    <dbReference type="NCBI Taxonomy" id="1429082"/>
    <lineage>
        <taxon>Bacteria</taxon>
        <taxon>Pseudomonadati</taxon>
        <taxon>Pseudomonadota</taxon>
        <taxon>Alphaproteobacteria</taxon>
        <taxon>Hyphomicrobiales</taxon>
        <taxon>Ahrensiaceae</taxon>
        <taxon>Oricola</taxon>
    </lineage>
</organism>
<keyword evidence="7" id="KW-1185">Reference proteome</keyword>
<dbReference type="Proteomes" id="UP000291301">
    <property type="component" value="Unassembled WGS sequence"/>
</dbReference>
<dbReference type="SUPFAM" id="SSF52151">
    <property type="entry name" value="FabD/lysophospholipase-like"/>
    <property type="match status" value="1"/>
</dbReference>
<evidence type="ECO:0000256" key="3">
    <source>
        <dbReference type="ARBA" id="ARBA00023098"/>
    </source>
</evidence>
<keyword evidence="2 4" id="KW-0442">Lipid degradation</keyword>
<name>A0A4R0PIT9_9HYPH</name>
<dbReference type="OrthoDB" id="5290098at2"/>
<feature type="short sequence motif" description="DGA/G" evidence="4">
    <location>
        <begin position="184"/>
        <end position="186"/>
    </location>
</feature>
<dbReference type="PROSITE" id="PS51635">
    <property type="entry name" value="PNPLA"/>
    <property type="match status" value="1"/>
</dbReference>
<dbReference type="GO" id="GO:0016042">
    <property type="term" value="P:lipid catabolic process"/>
    <property type="evidence" value="ECO:0007669"/>
    <property type="project" value="UniProtKB-UniRule"/>
</dbReference>
<comment type="caution">
    <text evidence="6">The sequence shown here is derived from an EMBL/GenBank/DDBJ whole genome shotgun (WGS) entry which is preliminary data.</text>
</comment>
<evidence type="ECO:0000313" key="6">
    <source>
        <dbReference type="EMBL" id="TCD16643.1"/>
    </source>
</evidence>
<protein>
    <submittedName>
        <fullName evidence="6">Patatin-like phospholipase family protein</fullName>
    </submittedName>
</protein>
<feature type="short sequence motif" description="GXGXXG" evidence="4">
    <location>
        <begin position="27"/>
        <end position="32"/>
    </location>
</feature>
<keyword evidence="3 4" id="KW-0443">Lipid metabolism</keyword>
<feature type="active site" description="Nucleophile" evidence="4">
    <location>
        <position position="56"/>
    </location>
</feature>
<proteinExistence type="predicted"/>
<accession>A0A4R0PIT9</accession>
<dbReference type="InterPro" id="IPR016035">
    <property type="entry name" value="Acyl_Trfase/lysoPLipase"/>
</dbReference>
<gene>
    <name evidence="6" type="ORF">E0D97_04310</name>
</gene>
<dbReference type="Gene3D" id="3.40.1090.10">
    <property type="entry name" value="Cytosolic phospholipase A2 catalytic domain"/>
    <property type="match status" value="2"/>
</dbReference>
<keyword evidence="1 4" id="KW-0378">Hydrolase</keyword>
<evidence type="ECO:0000313" key="7">
    <source>
        <dbReference type="Proteomes" id="UP000291301"/>
    </source>
</evidence>
<dbReference type="RefSeq" id="WP_131565683.1">
    <property type="nucleotide sequence ID" value="NZ_JAINFK010000001.1"/>
</dbReference>
<evidence type="ECO:0000259" key="5">
    <source>
        <dbReference type="PROSITE" id="PS51635"/>
    </source>
</evidence>
<reference evidence="6 7" key="1">
    <citation type="journal article" date="2015" name="Antonie Van Leeuwenhoek">
        <title>Oricola cellulosilytica gen. nov., sp. nov., a cellulose-degrading bacterium of the family Phyllobacteriaceae isolated from surface seashore water, and emended descriptions of Mesorhizobium loti and Phyllobacterium myrsinacearum.</title>
        <authorList>
            <person name="Hameed A."/>
            <person name="Shahina M."/>
            <person name="Lai W.A."/>
            <person name="Lin S.Y."/>
            <person name="Young L.S."/>
            <person name="Liu Y.C."/>
            <person name="Hsu Y.H."/>
            <person name="Young C.C."/>
        </authorList>
    </citation>
    <scope>NUCLEOTIDE SEQUENCE [LARGE SCALE GENOMIC DNA]</scope>
    <source>
        <strain evidence="6 7">KCTC 52183</strain>
    </source>
</reference>
<dbReference type="PANTHER" id="PTHR14226">
    <property type="entry name" value="NEUROPATHY TARGET ESTERASE/SWISS CHEESE D.MELANOGASTER"/>
    <property type="match status" value="1"/>
</dbReference>
<sequence length="296" mass="32408">MSKTTKTSVTVDSGGTGDPTVAVAFGGGGARGLSHIHVIEALDELGIRPVAISGASIGAMMGAAMASGMSGRDIRDYTLGMLGNRADVLARIWRLRPSSFSDMVDRGFRIGQFDVERIVRNFLPESIPHDFSKLEIPLCVVATDFFGHHETVIRDGDLWSAIAASAAIPALFRPVRRDGRIYIDGGIFNPVPYDHILDKADITVGIDVVGTPRGDPRRIPKTIDSLYGTSQLMMRSILTLKLQLQAPDVFIKPPVSNFRVMDFLKARQIIEATMPVHDETKRKIERAIEDRIRKSA</sequence>
<feature type="active site" description="Proton acceptor" evidence="4">
    <location>
        <position position="184"/>
    </location>
</feature>
<feature type="domain" description="PNPLA" evidence="5">
    <location>
        <begin position="23"/>
        <end position="197"/>
    </location>
</feature>
<dbReference type="Pfam" id="PF01734">
    <property type="entry name" value="Patatin"/>
    <property type="match status" value="1"/>
</dbReference>
<dbReference type="PANTHER" id="PTHR14226:SF29">
    <property type="entry name" value="NEUROPATHY TARGET ESTERASE SWS"/>
    <property type="match status" value="1"/>
</dbReference>
<dbReference type="EMBL" id="SJST01000001">
    <property type="protein sequence ID" value="TCD16643.1"/>
    <property type="molecule type" value="Genomic_DNA"/>
</dbReference>